<dbReference type="Gene3D" id="3.40.50.10140">
    <property type="entry name" value="Toll/interleukin-1 receptor homology (TIR) domain"/>
    <property type="match status" value="1"/>
</dbReference>
<reference evidence="8" key="2">
    <citation type="submission" date="2020-11" db="EMBL/GenBank/DDBJ databases">
        <authorList>
            <person name="McCartney M.A."/>
            <person name="Auch B."/>
            <person name="Kono T."/>
            <person name="Mallez S."/>
            <person name="Becker A."/>
            <person name="Gohl D.M."/>
            <person name="Silverstein K.A.T."/>
            <person name="Koren S."/>
            <person name="Bechman K.B."/>
            <person name="Herman A."/>
            <person name="Abrahante J.E."/>
            <person name="Garbe J."/>
        </authorList>
    </citation>
    <scope>NUCLEOTIDE SEQUENCE</scope>
    <source>
        <strain evidence="8">Duluth1</strain>
        <tissue evidence="8">Whole animal</tissue>
    </source>
</reference>
<dbReference type="GO" id="GO:0007165">
    <property type="term" value="P:signal transduction"/>
    <property type="evidence" value="ECO:0007669"/>
    <property type="project" value="InterPro"/>
</dbReference>
<evidence type="ECO:0000256" key="4">
    <source>
        <dbReference type="ARBA" id="ARBA00022989"/>
    </source>
</evidence>
<evidence type="ECO:0000256" key="5">
    <source>
        <dbReference type="ARBA" id="ARBA00023136"/>
    </source>
</evidence>
<dbReference type="AlphaFoldDB" id="A0A9D3Y0S7"/>
<evidence type="ECO:0000256" key="6">
    <source>
        <dbReference type="SAM" id="Phobius"/>
    </source>
</evidence>
<feature type="domain" description="TIR" evidence="7">
    <location>
        <begin position="153"/>
        <end position="296"/>
    </location>
</feature>
<accession>A0A9D3Y0S7</accession>
<dbReference type="SUPFAM" id="SSF52058">
    <property type="entry name" value="L domain-like"/>
    <property type="match status" value="1"/>
</dbReference>
<keyword evidence="3" id="KW-0732">Signal</keyword>
<dbReference type="SUPFAM" id="SSF52200">
    <property type="entry name" value="Toll/Interleukin receptor TIR domain"/>
    <property type="match status" value="1"/>
</dbReference>
<feature type="transmembrane region" description="Helical" evidence="6">
    <location>
        <begin position="106"/>
        <end position="131"/>
    </location>
</feature>
<evidence type="ECO:0000256" key="1">
    <source>
        <dbReference type="ARBA" id="ARBA00004167"/>
    </source>
</evidence>
<dbReference type="Pfam" id="PF01582">
    <property type="entry name" value="TIR"/>
    <property type="match status" value="1"/>
</dbReference>
<evidence type="ECO:0000256" key="2">
    <source>
        <dbReference type="ARBA" id="ARBA00022692"/>
    </source>
</evidence>
<keyword evidence="2 6" id="KW-0812">Transmembrane</keyword>
<dbReference type="InterPro" id="IPR032675">
    <property type="entry name" value="LRR_dom_sf"/>
</dbReference>
<comment type="caution">
    <text evidence="8">The sequence shown here is derived from an EMBL/GenBank/DDBJ whole genome shotgun (WGS) entry which is preliminary data.</text>
</comment>
<dbReference type="Gene3D" id="3.80.10.10">
    <property type="entry name" value="Ribonuclease Inhibitor"/>
    <property type="match status" value="1"/>
</dbReference>
<organism evidence="8 9">
    <name type="scientific">Dreissena polymorpha</name>
    <name type="common">Zebra mussel</name>
    <name type="synonym">Mytilus polymorpha</name>
    <dbReference type="NCBI Taxonomy" id="45954"/>
    <lineage>
        <taxon>Eukaryota</taxon>
        <taxon>Metazoa</taxon>
        <taxon>Spiralia</taxon>
        <taxon>Lophotrochozoa</taxon>
        <taxon>Mollusca</taxon>
        <taxon>Bivalvia</taxon>
        <taxon>Autobranchia</taxon>
        <taxon>Heteroconchia</taxon>
        <taxon>Euheterodonta</taxon>
        <taxon>Imparidentia</taxon>
        <taxon>Neoheterodontei</taxon>
        <taxon>Myida</taxon>
        <taxon>Dreissenoidea</taxon>
        <taxon>Dreissenidae</taxon>
        <taxon>Dreissena</taxon>
    </lineage>
</organism>
<name>A0A9D3Y0S7_DREPO</name>
<dbReference type="PROSITE" id="PS50104">
    <property type="entry name" value="TIR"/>
    <property type="match status" value="1"/>
</dbReference>
<evidence type="ECO:0000313" key="8">
    <source>
        <dbReference type="EMBL" id="KAH3690906.1"/>
    </source>
</evidence>
<dbReference type="GO" id="GO:0038023">
    <property type="term" value="F:signaling receptor activity"/>
    <property type="evidence" value="ECO:0007669"/>
    <property type="project" value="TreeGrafter"/>
</dbReference>
<dbReference type="GO" id="GO:0005886">
    <property type="term" value="C:plasma membrane"/>
    <property type="evidence" value="ECO:0007669"/>
    <property type="project" value="TreeGrafter"/>
</dbReference>
<dbReference type="SMART" id="SM00255">
    <property type="entry name" value="TIR"/>
    <property type="match status" value="1"/>
</dbReference>
<comment type="subcellular location">
    <subcellularLocation>
        <location evidence="1">Membrane</location>
        <topology evidence="1">Single-pass membrane protein</topology>
    </subcellularLocation>
</comment>
<proteinExistence type="predicted"/>
<protein>
    <recommendedName>
        <fullName evidence="7">TIR domain-containing protein</fullName>
    </recommendedName>
</protein>
<dbReference type="EMBL" id="JAIWYP010000050">
    <property type="protein sequence ID" value="KAH3690906.1"/>
    <property type="molecule type" value="Genomic_DNA"/>
</dbReference>
<sequence length="300" mass="34168">MITVLTCFLEEVPNIRHLNLRNNRIKIIQSSTIDCLTKIPLVEVTIGGNELTCKKCSDYSSVQSLLKGYKLISDFDELHCETQTHVQVKVTTDLLTSLKFDCDRTAIIGATVASTVAVISAVCVGISVFLYKRKLQRKEDRMFRCVENLYRGEGFAVYMIYSSVDEVFVRSAVFLPLNEKLKQTVGVERDLVCIGDEQFRDGWNIYREIYRCMERSNVAVVVVSEGFANSVFCDQELDIAMQLKKPVILLLKGDVDINQHAELIQLLYRTNVRILFGYEGNELVLKTTWDKVCESFLQMG</sequence>
<keyword evidence="5 6" id="KW-0472">Membrane</keyword>
<evidence type="ECO:0000259" key="7">
    <source>
        <dbReference type="PROSITE" id="PS50104"/>
    </source>
</evidence>
<dbReference type="PANTHER" id="PTHR24365">
    <property type="entry name" value="TOLL-LIKE RECEPTOR"/>
    <property type="match status" value="1"/>
</dbReference>
<keyword evidence="4 6" id="KW-1133">Transmembrane helix</keyword>
<dbReference type="InterPro" id="IPR000157">
    <property type="entry name" value="TIR_dom"/>
</dbReference>
<evidence type="ECO:0000313" key="9">
    <source>
        <dbReference type="Proteomes" id="UP000828390"/>
    </source>
</evidence>
<dbReference type="Proteomes" id="UP000828390">
    <property type="component" value="Unassembled WGS sequence"/>
</dbReference>
<evidence type="ECO:0000256" key="3">
    <source>
        <dbReference type="ARBA" id="ARBA00022729"/>
    </source>
</evidence>
<gene>
    <name evidence="8" type="ORF">DPMN_191203</name>
</gene>
<reference evidence="8" key="1">
    <citation type="journal article" date="2019" name="bioRxiv">
        <title>The Genome of the Zebra Mussel, Dreissena polymorpha: A Resource for Invasive Species Research.</title>
        <authorList>
            <person name="McCartney M.A."/>
            <person name="Auch B."/>
            <person name="Kono T."/>
            <person name="Mallez S."/>
            <person name="Zhang Y."/>
            <person name="Obille A."/>
            <person name="Becker A."/>
            <person name="Abrahante J.E."/>
            <person name="Garbe J."/>
            <person name="Badalamenti J.P."/>
            <person name="Herman A."/>
            <person name="Mangelson H."/>
            <person name="Liachko I."/>
            <person name="Sullivan S."/>
            <person name="Sone E.D."/>
            <person name="Koren S."/>
            <person name="Silverstein K.A.T."/>
            <person name="Beckman K.B."/>
            <person name="Gohl D.M."/>
        </authorList>
    </citation>
    <scope>NUCLEOTIDE SEQUENCE</scope>
    <source>
        <strain evidence="8">Duluth1</strain>
        <tissue evidence="8">Whole animal</tissue>
    </source>
</reference>
<dbReference type="PANTHER" id="PTHR24365:SF541">
    <property type="entry name" value="PROTEIN TOLL-RELATED"/>
    <property type="match status" value="1"/>
</dbReference>
<dbReference type="InterPro" id="IPR035897">
    <property type="entry name" value="Toll_tir_struct_dom_sf"/>
</dbReference>
<keyword evidence="9" id="KW-1185">Reference proteome</keyword>